<evidence type="ECO:0000313" key="4">
    <source>
        <dbReference type="EMBL" id="AGY60349.1"/>
    </source>
</evidence>
<dbReference type="KEGG" id="glj:GKIL_4103"/>
<dbReference type="InterPro" id="IPR001119">
    <property type="entry name" value="SLH_dom"/>
</dbReference>
<gene>
    <name evidence="4" type="ORF">GKIL_4103</name>
</gene>
<protein>
    <recommendedName>
        <fullName evidence="3">SLH domain-containing protein</fullName>
    </recommendedName>
</protein>
<dbReference type="EMBL" id="CP003587">
    <property type="protein sequence ID" value="AGY60349.1"/>
    <property type="molecule type" value="Genomic_DNA"/>
</dbReference>
<dbReference type="Pfam" id="PF00395">
    <property type="entry name" value="SLH"/>
    <property type="match status" value="2"/>
</dbReference>
<evidence type="ECO:0000313" key="5">
    <source>
        <dbReference type="Proteomes" id="UP000017396"/>
    </source>
</evidence>
<dbReference type="STRING" id="1183438.GKIL_4103"/>
<feature type="compositionally biased region" description="Polar residues" evidence="1">
    <location>
        <begin position="381"/>
        <end position="392"/>
    </location>
</feature>
<feature type="region of interest" description="Disordered" evidence="1">
    <location>
        <begin position="27"/>
        <end position="46"/>
    </location>
</feature>
<feature type="domain" description="SLH" evidence="3">
    <location>
        <begin position="98"/>
        <end position="161"/>
    </location>
</feature>
<evidence type="ECO:0000259" key="3">
    <source>
        <dbReference type="PROSITE" id="PS51272"/>
    </source>
</evidence>
<evidence type="ECO:0000256" key="2">
    <source>
        <dbReference type="SAM" id="SignalP"/>
    </source>
</evidence>
<dbReference type="PROSITE" id="PS51272">
    <property type="entry name" value="SLH"/>
    <property type="match status" value="2"/>
</dbReference>
<organism evidence="4 5">
    <name type="scientific">Gloeobacter kilaueensis (strain ATCC BAA-2537 / CCAP 1431/1 / ULC 316 / JS1)</name>
    <dbReference type="NCBI Taxonomy" id="1183438"/>
    <lineage>
        <taxon>Bacteria</taxon>
        <taxon>Bacillati</taxon>
        <taxon>Cyanobacteriota</taxon>
        <taxon>Cyanophyceae</taxon>
        <taxon>Gloeobacterales</taxon>
        <taxon>Gloeobacteraceae</taxon>
        <taxon>Gloeobacter</taxon>
    </lineage>
</organism>
<dbReference type="HOGENOM" id="CLU_481388_0_0_3"/>
<keyword evidence="5" id="KW-1185">Reference proteome</keyword>
<name>U5QRW0_GLOK1</name>
<dbReference type="AlphaFoldDB" id="U5QRW0"/>
<feature type="signal peptide" evidence="2">
    <location>
        <begin position="1"/>
        <end position="22"/>
    </location>
</feature>
<evidence type="ECO:0000256" key="1">
    <source>
        <dbReference type="SAM" id="MobiDB-lite"/>
    </source>
</evidence>
<dbReference type="OrthoDB" id="549764at2"/>
<reference evidence="4 5" key="1">
    <citation type="journal article" date="2013" name="PLoS ONE">
        <title>Cultivation and Complete Genome Sequencing of Gloeobacter kilaueensis sp. nov., from a Lava Cave in Kilauea Caldera, Hawai'i.</title>
        <authorList>
            <person name="Saw J.H."/>
            <person name="Schatz M."/>
            <person name="Brown M.V."/>
            <person name="Kunkel D.D."/>
            <person name="Foster J.S."/>
            <person name="Shick H."/>
            <person name="Christensen S."/>
            <person name="Hou S."/>
            <person name="Wan X."/>
            <person name="Donachie S.P."/>
        </authorList>
    </citation>
    <scope>NUCLEOTIDE SEQUENCE [LARGE SCALE GENOMIC DNA]</scope>
    <source>
        <strain evidence="5">JS</strain>
    </source>
</reference>
<dbReference type="RefSeq" id="WP_023175690.1">
    <property type="nucleotide sequence ID" value="NC_022600.1"/>
</dbReference>
<sequence>MKRVWMCSFGLGLVLWAAGYPAASQVPAPASPPAAPQAAPTGGGDTLDVSWTKPYAEAVQSKSDLLILNQPLDATMTRLELARWLMNVFDFKFVPGKKEAPLKDVPRRGPDYLNVQALLQAGVMATFPGGVFKPQGDLTRLEALAIFDRALKLTAPSKPIVDSWLKLYKDAGSVPQAGREFIAAAAQAGLIINVPAADTLSTDDVLTRGEMAVLLHQGLVYQKKLAAVEPPVAQLKIEKPAIASIDVQPASRVLPGQTVTITAQGTPGATSSFDLGDLANNVAMKETTPGQYIGTYKVADRDAVVNPTVVVHLDRGGLTAQAQRIARLEVGEVRAAQAPANQPDNYDYDDPAASQPPPRRSSNSPGDYSRRAGGFNDDYGTGSSRSYNSSPNFPDDNGFPAAPPIGGSYGNSRSAGRFGSGNPPIASTRRGGDLFNPPSPFEPVQPAGNLRIQQVSFDPVNRVLNTGDILTVSCAGDSGGKATFKIAGVTGPIKMKEISPGFYEGRVQIGKNINVPGGTIEVALERNGQRITRTIPQPINISSLP</sequence>
<dbReference type="Proteomes" id="UP000017396">
    <property type="component" value="Chromosome"/>
</dbReference>
<feature type="chain" id="PRO_5004664159" description="SLH domain-containing protein" evidence="2">
    <location>
        <begin position="23"/>
        <end position="545"/>
    </location>
</feature>
<accession>U5QRW0</accession>
<dbReference type="eggNOG" id="COG3420">
    <property type="taxonomic scope" value="Bacteria"/>
</dbReference>
<feature type="domain" description="SLH" evidence="3">
    <location>
        <begin position="165"/>
        <end position="229"/>
    </location>
</feature>
<keyword evidence="2" id="KW-0732">Signal</keyword>
<proteinExistence type="predicted"/>
<feature type="region of interest" description="Disordered" evidence="1">
    <location>
        <begin position="336"/>
        <end position="441"/>
    </location>
</feature>